<accession>A0A1I6NTT4</accession>
<proteinExistence type="predicted"/>
<evidence type="ECO:0000313" key="3">
    <source>
        <dbReference type="Proteomes" id="UP000199312"/>
    </source>
</evidence>
<gene>
    <name evidence="2" type="ORF">SAMN04488006_0553</name>
</gene>
<evidence type="ECO:0000259" key="1">
    <source>
        <dbReference type="Pfam" id="PF01243"/>
    </source>
</evidence>
<dbReference type="InterPro" id="IPR011576">
    <property type="entry name" value="Pyridox_Oxase_N"/>
</dbReference>
<sequence length="188" mass="21690">MRPILNKMGKKLEKITSELSEFIKKQKIFFVGTAAEQGRVNISPKGIDTFRVLGENKIVWLNLTGSGNETAAHLIKNNRMTIMFCGFEEKPLILRLYGVANIFHKRDKKFKEYLNYFPKFSGSRQIIEMDIDLVQTSCGFAVPFMDFKEERTTLNSWADKQGDSGIQKYWSEKNVRSIDGYETKILSK</sequence>
<dbReference type="SUPFAM" id="SSF50475">
    <property type="entry name" value="FMN-binding split barrel"/>
    <property type="match status" value="1"/>
</dbReference>
<dbReference type="STRING" id="593133.SAMN04488006_0553"/>
<dbReference type="AlphaFoldDB" id="A0A1I6NTT4"/>
<dbReference type="InterPro" id="IPR012349">
    <property type="entry name" value="Split_barrel_FMN-bd"/>
</dbReference>
<dbReference type="PANTHER" id="PTHR39336">
    <property type="entry name" value="PYRIDOXAMINE PHOSPHATE OXIDASE FAMILY PROTEIN (AFU_ORTHOLOGUE AFUA_6G11440)"/>
    <property type="match status" value="1"/>
</dbReference>
<protein>
    <submittedName>
        <fullName evidence="2">Pyridoxamine 5'-phosphate oxidase</fullName>
    </submittedName>
</protein>
<dbReference type="Pfam" id="PF01243">
    <property type="entry name" value="PNPOx_N"/>
    <property type="match status" value="1"/>
</dbReference>
<dbReference type="Gene3D" id="2.30.110.10">
    <property type="entry name" value="Electron Transport, Fmn-binding Protein, Chain A"/>
    <property type="match status" value="1"/>
</dbReference>
<reference evidence="3" key="1">
    <citation type="submission" date="2016-10" db="EMBL/GenBank/DDBJ databases">
        <authorList>
            <person name="Varghese N."/>
            <person name="Submissions S."/>
        </authorList>
    </citation>
    <scope>NUCLEOTIDE SEQUENCE [LARGE SCALE GENOMIC DNA]</scope>
    <source>
        <strain evidence="3">DSM 24450</strain>
    </source>
</reference>
<dbReference type="EMBL" id="FOZP01000001">
    <property type="protein sequence ID" value="SFS31294.1"/>
    <property type="molecule type" value="Genomic_DNA"/>
</dbReference>
<dbReference type="Proteomes" id="UP000199312">
    <property type="component" value="Unassembled WGS sequence"/>
</dbReference>
<keyword evidence="3" id="KW-1185">Reference proteome</keyword>
<name>A0A1I6NTT4_9FLAO</name>
<dbReference type="PANTHER" id="PTHR39336:SF1">
    <property type="entry name" value="PYRIDOXAMINE PHOSPHATE OXIDASE FAMILY PROTEIN (AFU_ORTHOLOGUE AFUA_6G11440)"/>
    <property type="match status" value="1"/>
</dbReference>
<organism evidence="2 3">
    <name type="scientific">Lutibacter maritimus</name>
    <dbReference type="NCBI Taxonomy" id="593133"/>
    <lineage>
        <taxon>Bacteria</taxon>
        <taxon>Pseudomonadati</taxon>
        <taxon>Bacteroidota</taxon>
        <taxon>Flavobacteriia</taxon>
        <taxon>Flavobacteriales</taxon>
        <taxon>Flavobacteriaceae</taxon>
        <taxon>Lutibacter</taxon>
    </lineage>
</organism>
<evidence type="ECO:0000313" key="2">
    <source>
        <dbReference type="EMBL" id="SFS31294.1"/>
    </source>
</evidence>
<feature type="domain" description="Pyridoxamine 5'-phosphate oxidase N-terminal" evidence="1">
    <location>
        <begin position="16"/>
        <end position="138"/>
    </location>
</feature>